<dbReference type="InterPro" id="IPR022353">
    <property type="entry name" value="Insulin_CS"/>
</dbReference>
<comment type="similarity">
    <text evidence="1 6">Belongs to the insulin family.</text>
</comment>
<dbReference type="PANTHER" id="PTHR13647:SF4">
    <property type="entry name" value="INSULIN-LIKE PEPTIDE 1-RELATED"/>
    <property type="match status" value="1"/>
</dbReference>
<dbReference type="SUPFAM" id="SSF56994">
    <property type="entry name" value="Insulin-like"/>
    <property type="match status" value="1"/>
</dbReference>
<organism evidence="8">
    <name type="scientific">Timema poppense</name>
    <name type="common">Walking stick</name>
    <dbReference type="NCBI Taxonomy" id="170557"/>
    <lineage>
        <taxon>Eukaryota</taxon>
        <taxon>Metazoa</taxon>
        <taxon>Ecdysozoa</taxon>
        <taxon>Arthropoda</taxon>
        <taxon>Hexapoda</taxon>
        <taxon>Insecta</taxon>
        <taxon>Pterygota</taxon>
        <taxon>Neoptera</taxon>
        <taxon>Polyneoptera</taxon>
        <taxon>Phasmatodea</taxon>
        <taxon>Timematodea</taxon>
        <taxon>Timematoidea</taxon>
        <taxon>Timematidae</taxon>
        <taxon>Timema</taxon>
    </lineage>
</organism>
<comment type="subcellular location">
    <subcellularLocation>
        <location evidence="6">Secreted</location>
    </subcellularLocation>
</comment>
<gene>
    <name evidence="8" type="ORF">TPSB3V08_LOCUS9299</name>
</gene>
<evidence type="ECO:0000313" key="8">
    <source>
        <dbReference type="EMBL" id="CAD7413865.1"/>
    </source>
</evidence>
<dbReference type="PRINTS" id="PR00276">
    <property type="entry name" value="INSULINFAMLY"/>
</dbReference>
<evidence type="ECO:0000259" key="7">
    <source>
        <dbReference type="SMART" id="SM00078"/>
    </source>
</evidence>
<dbReference type="AlphaFoldDB" id="A0A7R9HAH5"/>
<dbReference type="EMBL" id="OD007297">
    <property type="protein sequence ID" value="CAD7413865.1"/>
    <property type="molecule type" value="Genomic_DNA"/>
</dbReference>
<feature type="domain" description="Insulin-like" evidence="7">
    <location>
        <begin position="61"/>
        <end position="150"/>
    </location>
</feature>
<reference evidence="8" key="1">
    <citation type="submission" date="2020-11" db="EMBL/GenBank/DDBJ databases">
        <authorList>
            <person name="Tran Van P."/>
        </authorList>
    </citation>
    <scope>NUCLEOTIDE SEQUENCE</scope>
</reference>
<dbReference type="Pfam" id="PF00049">
    <property type="entry name" value="Insulin"/>
    <property type="match status" value="1"/>
</dbReference>
<keyword evidence="4" id="KW-0732">Signal</keyword>
<evidence type="ECO:0000256" key="1">
    <source>
        <dbReference type="ARBA" id="ARBA00009034"/>
    </source>
</evidence>
<name>A0A7R9HAH5_TIMPO</name>
<evidence type="ECO:0000256" key="2">
    <source>
        <dbReference type="ARBA" id="ARBA00011207"/>
    </source>
</evidence>
<keyword evidence="3" id="KW-0165">Cleavage on pair of basic residues</keyword>
<accession>A0A7R9HAH5</accession>
<dbReference type="PANTHER" id="PTHR13647">
    <property type="entry name" value="INSULIN-LIKE PEPTIDE 2-RELATED"/>
    <property type="match status" value="1"/>
</dbReference>
<sequence>MPVARQLLGSLVGPDQEMTLAYKIVMWRHSLRLVTIAVIACLFTLTHAQSDSLKILDKREFQLCGKHLADIVKLVCKGVYNTHFKKSTQEATLDDWPESPIIEEPPRFPFRTRSNSASFQPVESSRRSRRGIVDECCAKSCTLEVIQSYCGAR</sequence>
<dbReference type="PROSITE" id="PS00262">
    <property type="entry name" value="INSULIN"/>
    <property type="match status" value="1"/>
</dbReference>
<dbReference type="GO" id="GO:0005179">
    <property type="term" value="F:hormone activity"/>
    <property type="evidence" value="ECO:0007669"/>
    <property type="project" value="InterPro"/>
</dbReference>
<dbReference type="SMART" id="SM00078">
    <property type="entry name" value="IlGF"/>
    <property type="match status" value="1"/>
</dbReference>
<evidence type="ECO:0000256" key="6">
    <source>
        <dbReference type="RuleBase" id="RU000406"/>
    </source>
</evidence>
<evidence type="ECO:0000256" key="4">
    <source>
        <dbReference type="ARBA" id="ARBA00022729"/>
    </source>
</evidence>
<evidence type="ECO:0000256" key="5">
    <source>
        <dbReference type="ARBA" id="ARBA00023157"/>
    </source>
</evidence>
<dbReference type="InterPro" id="IPR022352">
    <property type="entry name" value="Ins/IGF/rlx"/>
</dbReference>
<protein>
    <recommendedName>
        <fullName evidence="7">Insulin-like domain-containing protein</fullName>
    </recommendedName>
</protein>
<dbReference type="InterPro" id="IPR036438">
    <property type="entry name" value="Insulin-like_sf"/>
</dbReference>
<proteinExistence type="inferred from homology"/>
<dbReference type="InterPro" id="IPR016179">
    <property type="entry name" value="Insulin-like"/>
</dbReference>
<keyword evidence="5" id="KW-1015">Disulfide bond</keyword>
<dbReference type="Gene3D" id="1.10.100.10">
    <property type="entry name" value="Insulin-like"/>
    <property type="match status" value="1"/>
</dbReference>
<comment type="subunit">
    <text evidence="2">Heterodimer of a B chain and an A chain linked by two disulfide bonds.</text>
</comment>
<dbReference type="GO" id="GO:0005576">
    <property type="term" value="C:extracellular region"/>
    <property type="evidence" value="ECO:0007669"/>
    <property type="project" value="UniProtKB-SubCell"/>
</dbReference>
<keyword evidence="6" id="KW-0964">Secreted</keyword>
<evidence type="ECO:0000256" key="3">
    <source>
        <dbReference type="ARBA" id="ARBA00022685"/>
    </source>
</evidence>